<proteinExistence type="predicted"/>
<accession>A0A4Y7PEP4</accession>
<evidence type="ECO:0000313" key="2">
    <source>
        <dbReference type="Proteomes" id="UP000294933"/>
    </source>
</evidence>
<gene>
    <name evidence="1" type="ORF">BD410DRAFT_317420</name>
</gene>
<protein>
    <submittedName>
        <fullName evidence="1">Uncharacterized protein</fullName>
    </submittedName>
</protein>
<evidence type="ECO:0000313" key="1">
    <source>
        <dbReference type="EMBL" id="TDL13884.1"/>
    </source>
</evidence>
<dbReference type="OrthoDB" id="2909371at2759"/>
<dbReference type="VEuPathDB" id="FungiDB:BD410DRAFT_317420"/>
<dbReference type="AlphaFoldDB" id="A0A4Y7PEP4"/>
<keyword evidence="2" id="KW-1185">Reference proteome</keyword>
<dbReference type="EMBL" id="ML170441">
    <property type="protein sequence ID" value="TDL13884.1"/>
    <property type="molecule type" value="Genomic_DNA"/>
</dbReference>
<reference evidence="1 2" key="1">
    <citation type="submission" date="2018-06" db="EMBL/GenBank/DDBJ databases">
        <title>A transcriptomic atlas of mushroom development highlights an independent origin of complex multicellularity.</title>
        <authorList>
            <consortium name="DOE Joint Genome Institute"/>
            <person name="Krizsan K."/>
            <person name="Almasi E."/>
            <person name="Merenyi Z."/>
            <person name="Sahu N."/>
            <person name="Viragh M."/>
            <person name="Koszo T."/>
            <person name="Mondo S."/>
            <person name="Kiss B."/>
            <person name="Balint B."/>
            <person name="Kues U."/>
            <person name="Barry K."/>
            <person name="Hegedus J.C."/>
            <person name="Henrissat B."/>
            <person name="Johnson J."/>
            <person name="Lipzen A."/>
            <person name="Ohm R."/>
            <person name="Nagy I."/>
            <person name="Pangilinan J."/>
            <person name="Yan J."/>
            <person name="Xiong Y."/>
            <person name="Grigoriev I.V."/>
            <person name="Hibbett D.S."/>
            <person name="Nagy L.G."/>
        </authorList>
    </citation>
    <scope>NUCLEOTIDE SEQUENCE [LARGE SCALE GENOMIC DNA]</scope>
    <source>
        <strain evidence="1 2">SZMC22713</strain>
    </source>
</reference>
<dbReference type="Proteomes" id="UP000294933">
    <property type="component" value="Unassembled WGS sequence"/>
</dbReference>
<sequence>MKDPSQRHWPCLSQLLVRSQPPLKIFTLLGTHMTVDNIVDCLRNMPELAVMSGDRLLFSTTILEALTPSINPMKVPHCPMLAMIGLKGEPASFKFPALTAMIYSRWKLSKQQRNGERLGFDVKIPAVEVVELPEDLEFRSRFLQSQELAECIKDGLELWYA</sequence>
<organism evidence="1 2">
    <name type="scientific">Rickenella mellea</name>
    <dbReference type="NCBI Taxonomy" id="50990"/>
    <lineage>
        <taxon>Eukaryota</taxon>
        <taxon>Fungi</taxon>
        <taxon>Dikarya</taxon>
        <taxon>Basidiomycota</taxon>
        <taxon>Agaricomycotina</taxon>
        <taxon>Agaricomycetes</taxon>
        <taxon>Hymenochaetales</taxon>
        <taxon>Rickenellaceae</taxon>
        <taxon>Rickenella</taxon>
    </lineage>
</organism>
<name>A0A4Y7PEP4_9AGAM</name>